<feature type="transmembrane region" description="Helical" evidence="9">
    <location>
        <begin position="183"/>
        <end position="205"/>
    </location>
</feature>
<evidence type="ECO:0000256" key="1">
    <source>
        <dbReference type="ARBA" id="ARBA00004651"/>
    </source>
</evidence>
<keyword evidence="5 9" id="KW-0812">Transmembrane</keyword>
<evidence type="ECO:0000256" key="6">
    <source>
        <dbReference type="ARBA" id="ARBA00022989"/>
    </source>
</evidence>
<evidence type="ECO:0000256" key="2">
    <source>
        <dbReference type="ARBA" id="ARBA00022448"/>
    </source>
</evidence>
<dbReference type="RefSeq" id="WP_252215170.1">
    <property type="nucleotide sequence ID" value="NZ_JAVJAN010000004.1"/>
</dbReference>
<keyword evidence="4" id="KW-1003">Cell membrane</keyword>
<feature type="transmembrane region" description="Helical" evidence="9">
    <location>
        <begin position="289"/>
        <end position="307"/>
    </location>
</feature>
<dbReference type="Gene3D" id="1.20.1530.20">
    <property type="match status" value="1"/>
</dbReference>
<proteinExistence type="predicted"/>
<keyword evidence="6 9" id="KW-1133">Transmembrane helix</keyword>
<feature type="domain" description="RCK C-terminal" evidence="10">
    <location>
        <begin position="394"/>
        <end position="470"/>
    </location>
</feature>
<feature type="transmembrane region" description="Helical" evidence="9">
    <location>
        <begin position="327"/>
        <end position="345"/>
    </location>
</feature>
<protein>
    <submittedName>
        <fullName evidence="11">Potassium/proton antiporter</fullName>
    </submittedName>
</protein>
<dbReference type="Pfam" id="PF00999">
    <property type="entry name" value="Na_H_Exchanger"/>
    <property type="match status" value="1"/>
</dbReference>
<dbReference type="Proteomes" id="UP001256646">
    <property type="component" value="Unassembled WGS sequence"/>
</dbReference>
<name>A0ABU1ECZ5_9CLOT</name>
<dbReference type="PANTHER" id="PTHR32507:SF7">
    <property type="entry name" value="K(+)_H(+) ANTIPORTER NHAP2"/>
    <property type="match status" value="1"/>
</dbReference>
<dbReference type="EMBL" id="JAVJAN010000004">
    <property type="protein sequence ID" value="MDR5586225.1"/>
    <property type="molecule type" value="Genomic_DNA"/>
</dbReference>
<dbReference type="InterPro" id="IPR006153">
    <property type="entry name" value="Cation/H_exchanger_TM"/>
</dbReference>
<evidence type="ECO:0000313" key="11">
    <source>
        <dbReference type="EMBL" id="MDR5586225.1"/>
    </source>
</evidence>
<keyword evidence="3" id="KW-0050">Antiport</keyword>
<dbReference type="InterPro" id="IPR006037">
    <property type="entry name" value="RCK_C"/>
</dbReference>
<feature type="transmembrane region" description="Helical" evidence="9">
    <location>
        <begin position="62"/>
        <end position="80"/>
    </location>
</feature>
<feature type="transmembrane region" description="Helical" evidence="9">
    <location>
        <begin position="117"/>
        <end position="136"/>
    </location>
</feature>
<dbReference type="InterPro" id="IPR036721">
    <property type="entry name" value="RCK_C_sf"/>
</dbReference>
<evidence type="ECO:0000256" key="8">
    <source>
        <dbReference type="ARBA" id="ARBA00023136"/>
    </source>
</evidence>
<evidence type="ECO:0000259" key="10">
    <source>
        <dbReference type="PROSITE" id="PS51202"/>
    </source>
</evidence>
<dbReference type="SUPFAM" id="SSF116726">
    <property type="entry name" value="TrkA C-terminal domain-like"/>
    <property type="match status" value="1"/>
</dbReference>
<keyword evidence="7" id="KW-0406">Ion transport</keyword>
<evidence type="ECO:0000313" key="12">
    <source>
        <dbReference type="Proteomes" id="UP001256646"/>
    </source>
</evidence>
<feature type="transmembrane region" description="Helical" evidence="9">
    <location>
        <begin position="92"/>
        <end position="110"/>
    </location>
</feature>
<dbReference type="NCBIfam" id="NF003716">
    <property type="entry name" value="PRK05326.1-3"/>
    <property type="match status" value="1"/>
</dbReference>
<dbReference type="PANTHER" id="PTHR32507">
    <property type="entry name" value="NA(+)/H(+) ANTIPORTER 1"/>
    <property type="match status" value="1"/>
</dbReference>
<reference evidence="11 12" key="1">
    <citation type="submission" date="2023-09" db="EMBL/GenBank/DDBJ databases">
        <authorList>
            <person name="Zhai L."/>
        </authorList>
    </citation>
    <scope>NUCLEOTIDE SEQUENCE [LARGE SCALE GENOMIC DNA]</scope>
    <source>
        <strain evidence="11 12">5 N-1</strain>
    </source>
</reference>
<accession>A0ABU1ECZ5</accession>
<feature type="transmembrane region" description="Helical" evidence="9">
    <location>
        <begin position="217"/>
        <end position="250"/>
    </location>
</feature>
<comment type="caution">
    <text evidence="11">The sequence shown here is derived from an EMBL/GenBank/DDBJ whole genome shotgun (WGS) entry which is preliminary data.</text>
</comment>
<organism evidence="11 12">
    <name type="scientific">Clostridium aquiflavi</name>
    <dbReference type="NCBI Taxonomy" id="3073603"/>
    <lineage>
        <taxon>Bacteria</taxon>
        <taxon>Bacillati</taxon>
        <taxon>Bacillota</taxon>
        <taxon>Clostridia</taxon>
        <taxon>Eubacteriales</taxon>
        <taxon>Clostridiaceae</taxon>
        <taxon>Clostridium</taxon>
    </lineage>
</organism>
<feature type="transmembrane region" description="Helical" evidence="9">
    <location>
        <begin position="357"/>
        <end position="376"/>
    </location>
</feature>
<feature type="transmembrane region" description="Helical" evidence="9">
    <location>
        <begin position="262"/>
        <end position="283"/>
    </location>
</feature>
<keyword evidence="8 9" id="KW-0472">Membrane</keyword>
<sequence>MTIPLILASLVLIICVFSSKVLYRFGVPSLLIFLVLGMIFGSEGIVGIRFDNYKIAEEIGSFGLVFIMFYGGFCTNWKLAKPVVTKATLMSTIGVIITAGLTGIFCTWVLKSSLLEGFLLGAVVASTDAASVFSILRSQNLNLKDGLASLLEIESGSNDPVAYMLTVIILSFMSGAQQSIFKLLLFQVLFGIIIGVVLAKISTWILKNVVFEIEGLYPVFVMAIAILAYSLSIWLGGNGYLSVYIAGIIIGNSKIQNKKSLVKFFDGISWLMQIMLFFILGLLSFPSQIHLAFLPGFLISIFLIFIARPISTFAILSWFKVPIKQQIFVSWVGLRGAASIVFAILAVTNDALINFDIFHIVFFIALFSVSLQGTLISPIAKKLDLVDNDAVVLKTFNDYQEEMNTKLVELEIKPESKLVNKNIIDANIPEDILVVMIKRNGKILHPKGKTIIYSGDILVLTGENFDNIDF</sequence>
<dbReference type="NCBIfam" id="NF003715">
    <property type="entry name" value="PRK05326.1-2"/>
    <property type="match status" value="1"/>
</dbReference>
<evidence type="ECO:0000256" key="4">
    <source>
        <dbReference type="ARBA" id="ARBA00022475"/>
    </source>
</evidence>
<evidence type="ECO:0000256" key="5">
    <source>
        <dbReference type="ARBA" id="ARBA00022692"/>
    </source>
</evidence>
<dbReference type="Pfam" id="PF02080">
    <property type="entry name" value="TrkA_C"/>
    <property type="match status" value="1"/>
</dbReference>
<evidence type="ECO:0000256" key="9">
    <source>
        <dbReference type="SAM" id="Phobius"/>
    </source>
</evidence>
<keyword evidence="12" id="KW-1185">Reference proteome</keyword>
<feature type="transmembrane region" description="Helical" evidence="9">
    <location>
        <begin position="28"/>
        <end position="50"/>
    </location>
</feature>
<dbReference type="InterPro" id="IPR038770">
    <property type="entry name" value="Na+/solute_symporter_sf"/>
</dbReference>
<evidence type="ECO:0000256" key="7">
    <source>
        <dbReference type="ARBA" id="ARBA00023065"/>
    </source>
</evidence>
<dbReference type="Gene3D" id="3.30.70.1450">
    <property type="entry name" value="Regulator of K+ conductance, C-terminal domain"/>
    <property type="match status" value="1"/>
</dbReference>
<dbReference type="PROSITE" id="PS51202">
    <property type="entry name" value="RCK_C"/>
    <property type="match status" value="1"/>
</dbReference>
<gene>
    <name evidence="11" type="ORF">RGC78_01945</name>
</gene>
<evidence type="ECO:0000256" key="3">
    <source>
        <dbReference type="ARBA" id="ARBA00022449"/>
    </source>
</evidence>
<keyword evidence="2" id="KW-0813">Transport</keyword>
<comment type="subcellular location">
    <subcellularLocation>
        <location evidence="1">Cell membrane</location>
        <topology evidence="1">Multi-pass membrane protein</topology>
    </subcellularLocation>
</comment>